<dbReference type="EMBL" id="MLJW01005205">
    <property type="protein sequence ID" value="OIQ68613.1"/>
    <property type="molecule type" value="Genomic_DNA"/>
</dbReference>
<protein>
    <recommendedName>
        <fullName evidence="3">SPOR domain-containing protein</fullName>
    </recommendedName>
</protein>
<name>A0A1J5PYA8_9ZZZZ</name>
<gene>
    <name evidence="2" type="ORF">GALL_497910</name>
</gene>
<organism evidence="2">
    <name type="scientific">mine drainage metagenome</name>
    <dbReference type="NCBI Taxonomy" id="410659"/>
    <lineage>
        <taxon>unclassified sequences</taxon>
        <taxon>metagenomes</taxon>
        <taxon>ecological metagenomes</taxon>
    </lineage>
</organism>
<dbReference type="AlphaFoldDB" id="A0A1J5PYA8"/>
<evidence type="ECO:0008006" key="3">
    <source>
        <dbReference type="Google" id="ProtNLM"/>
    </source>
</evidence>
<reference evidence="2" key="1">
    <citation type="submission" date="2016-10" db="EMBL/GenBank/DDBJ databases">
        <title>Sequence of Gallionella enrichment culture.</title>
        <authorList>
            <person name="Poehlein A."/>
            <person name="Muehling M."/>
            <person name="Daniel R."/>
        </authorList>
    </citation>
    <scope>NUCLEOTIDE SEQUENCE</scope>
</reference>
<feature type="region of interest" description="Disordered" evidence="1">
    <location>
        <begin position="158"/>
        <end position="206"/>
    </location>
</feature>
<comment type="caution">
    <text evidence="2">The sequence shown here is derived from an EMBL/GenBank/DDBJ whole genome shotgun (WGS) entry which is preliminary data.</text>
</comment>
<evidence type="ECO:0000313" key="2">
    <source>
        <dbReference type="EMBL" id="OIQ68613.1"/>
    </source>
</evidence>
<accession>A0A1J5PYA8</accession>
<feature type="region of interest" description="Disordered" evidence="1">
    <location>
        <begin position="1"/>
        <end position="47"/>
    </location>
</feature>
<sequence>MMGPPDPPAVKLIEPSSPPKTVTAAPMPEVVASTPPEEQVTEADTAEAAPKLAVQRTEFGVDVGGANSLPGLRALWRGLLKSRSNAALTSLRPIIVIKEGTNGLGMQLRLVAGPINDAAAAAKICAAMIENDRTCATTVFEGQRLAMNADEPAAGAVAKPQAADVKPASAAKSAVHKRYPSKRAVTKDEPAPNPEPSTLSRIFGAR</sequence>
<proteinExistence type="predicted"/>
<evidence type="ECO:0000256" key="1">
    <source>
        <dbReference type="SAM" id="MobiDB-lite"/>
    </source>
</evidence>